<evidence type="ECO:0000259" key="1">
    <source>
        <dbReference type="PROSITE" id="PS50041"/>
    </source>
</evidence>
<dbReference type="OrthoDB" id="441660at2759"/>
<feature type="domain" description="C-type lectin" evidence="1">
    <location>
        <begin position="11"/>
        <end position="101"/>
    </location>
</feature>
<dbReference type="Pfam" id="PF00059">
    <property type="entry name" value="Lectin_C"/>
    <property type="match status" value="1"/>
</dbReference>
<keyword evidence="3" id="KW-1185">Reference proteome</keyword>
<dbReference type="InterPro" id="IPR001304">
    <property type="entry name" value="C-type_lectin-like"/>
</dbReference>
<reference evidence="2" key="2">
    <citation type="submission" date="2025-08" db="UniProtKB">
        <authorList>
            <consortium name="Ensembl"/>
        </authorList>
    </citation>
    <scope>IDENTIFICATION</scope>
</reference>
<organism evidence="2 3">
    <name type="scientific">Scleropages formosus</name>
    <name type="common">Asian bonytongue</name>
    <name type="synonym">Osteoglossum formosum</name>
    <dbReference type="NCBI Taxonomy" id="113540"/>
    <lineage>
        <taxon>Eukaryota</taxon>
        <taxon>Metazoa</taxon>
        <taxon>Chordata</taxon>
        <taxon>Craniata</taxon>
        <taxon>Vertebrata</taxon>
        <taxon>Euteleostomi</taxon>
        <taxon>Actinopterygii</taxon>
        <taxon>Neopterygii</taxon>
        <taxon>Teleostei</taxon>
        <taxon>Osteoglossocephala</taxon>
        <taxon>Osteoglossomorpha</taxon>
        <taxon>Osteoglossiformes</taxon>
        <taxon>Osteoglossidae</taxon>
        <taxon>Scleropages</taxon>
    </lineage>
</organism>
<dbReference type="PROSITE" id="PS50041">
    <property type="entry name" value="C_TYPE_LECTIN_2"/>
    <property type="match status" value="1"/>
</dbReference>
<name>A0A8C9WE18_SCLFO</name>
<dbReference type="SUPFAM" id="SSF56436">
    <property type="entry name" value="C-type lectin-like"/>
    <property type="match status" value="1"/>
</dbReference>
<dbReference type="PANTHER" id="PTHR45784">
    <property type="entry name" value="C-TYPE LECTIN DOMAIN FAMILY 20 MEMBER A-RELATED"/>
    <property type="match status" value="1"/>
</dbReference>
<reference evidence="2" key="3">
    <citation type="submission" date="2025-09" db="UniProtKB">
        <authorList>
            <consortium name="Ensembl"/>
        </authorList>
    </citation>
    <scope>IDENTIFICATION</scope>
</reference>
<sequence length="130" mass="15695">KQHCLVTCSVYHNHYLMFLKLNKTWNEALRYCRDNNMELVSVHNADVQKWVEETVKNATSGHVWLGLRYTCVLNFWFWVSAQSIQYEHWAPSNETGFKNTCKIFWKEVGLRNLYQFIPRQWCVYRKRTVA</sequence>
<dbReference type="SMART" id="SM00034">
    <property type="entry name" value="CLECT"/>
    <property type="match status" value="1"/>
</dbReference>
<dbReference type="AlphaFoldDB" id="A0A8C9WE18"/>
<dbReference type="Proteomes" id="UP000694397">
    <property type="component" value="Chromosome 11"/>
</dbReference>
<dbReference type="GeneTree" id="ENSGT00950000183411"/>
<dbReference type="CDD" id="cd00037">
    <property type="entry name" value="CLECT"/>
    <property type="match status" value="1"/>
</dbReference>
<dbReference type="PANTHER" id="PTHR45784:SF3">
    <property type="entry name" value="C-TYPE LECTIN DOMAIN FAMILY 4 MEMBER K-LIKE-RELATED"/>
    <property type="match status" value="1"/>
</dbReference>
<dbReference type="InterPro" id="IPR016187">
    <property type="entry name" value="CTDL_fold"/>
</dbReference>
<reference evidence="2 3" key="1">
    <citation type="submission" date="2019-04" db="EMBL/GenBank/DDBJ databases">
        <authorList>
            <consortium name="Wellcome Sanger Institute Data Sharing"/>
        </authorList>
    </citation>
    <scope>NUCLEOTIDE SEQUENCE [LARGE SCALE GENOMIC DNA]</scope>
</reference>
<dbReference type="InterPro" id="IPR016186">
    <property type="entry name" value="C-type_lectin-like/link_sf"/>
</dbReference>
<protein>
    <recommendedName>
        <fullName evidence="1">C-type lectin domain-containing protein</fullName>
    </recommendedName>
</protein>
<dbReference type="Gene3D" id="3.10.100.10">
    <property type="entry name" value="Mannose-Binding Protein A, subunit A"/>
    <property type="match status" value="1"/>
</dbReference>
<evidence type="ECO:0000313" key="2">
    <source>
        <dbReference type="Ensembl" id="ENSSFOP00015072158.1"/>
    </source>
</evidence>
<accession>A0A8C9WE18</accession>
<evidence type="ECO:0000313" key="3">
    <source>
        <dbReference type="Proteomes" id="UP000694397"/>
    </source>
</evidence>
<dbReference type="Ensembl" id="ENSSFOT00015065339.1">
    <property type="protein sequence ID" value="ENSSFOP00015072158.1"/>
    <property type="gene ID" value="ENSSFOG00015027358.1"/>
</dbReference>
<proteinExistence type="predicted"/>